<evidence type="ECO:0000313" key="1">
    <source>
        <dbReference type="EMBL" id="EGK70486.1"/>
    </source>
</evidence>
<dbReference type="PANTHER" id="PTHR38657">
    <property type="entry name" value="SLR1343 PROTEIN"/>
    <property type="match status" value="1"/>
</dbReference>
<dbReference type="InterPro" id="IPR014729">
    <property type="entry name" value="Rossmann-like_a/b/a_fold"/>
</dbReference>
<dbReference type="GO" id="GO:0016829">
    <property type="term" value="F:lyase activity"/>
    <property type="evidence" value="ECO:0007669"/>
    <property type="project" value="UniProtKB-KW"/>
</dbReference>
<dbReference type="RefSeq" id="WP_008063777.1">
    <property type="nucleotide sequence ID" value="NZ_AFHG01000057.1"/>
</dbReference>
<sequence>MPEATSAVRHLVLVLGDQLDLDSAAFEGFDPARDRVLMIEAEGESTAVWSHRARTVLFLSAMRHFAEALRQRGWPVDYRRLGEGADRDLCALLAARLERDRPARLVLVEPGEWRLEQGVRAACERLGVALDLRDDLHFMISRAGFAEWAKKYRQPRMEFFYRMMRERHGVLMEGGEPAGGRWNFDAENRSGFGRKGPGLVPPPLRFEPDAITRAVIAEVDARFADHPGSTAAFDWPVSREQALAALADFVEHRLELFGHHQDAMWTGQPWLWHARISAAMNLKLISPREVIAAAVNAWRERGLPLQSVEGFVRQVIGWREFIRGMYWLDMPGLREANHYGHRRALPRWYWSGDTQMACMRAVVGQTMKHGYAHHIQRLMVTGQFALLAEIEPQQVEDWYLAVYVDAVEWVELPNVAGMTLYANGGRFTSKPYVASGAYIQRMSNYCDGCRYSPSVRSGDAACPVTVLYWHFLDRHEADFAANPRTALMAKNLAKLSPDERAAIRTRAAQMLAGLDAL</sequence>
<keyword evidence="1" id="KW-0456">Lyase</keyword>
<gene>
    <name evidence="1" type="ORF">METUNv1_03391</name>
</gene>
<dbReference type="Gene3D" id="1.25.40.80">
    <property type="match status" value="1"/>
</dbReference>
<dbReference type="Gene3D" id="1.10.10.1710">
    <property type="entry name" value="Deoxyribodipyrimidine photolyase-related"/>
    <property type="match status" value="1"/>
</dbReference>
<dbReference type="InterPro" id="IPR007357">
    <property type="entry name" value="PhrB-like"/>
</dbReference>
<dbReference type="OrthoDB" id="5288100at2"/>
<dbReference type="InterPro" id="IPR036134">
    <property type="entry name" value="Crypto/Photolyase_FAD-like_sf"/>
</dbReference>
<dbReference type="STRING" id="1000565.METUNv1_03391"/>
<name>F5RFZ8_METUF</name>
<dbReference type="eggNOG" id="COG3046">
    <property type="taxonomic scope" value="Bacteria"/>
</dbReference>
<dbReference type="InterPro" id="IPR052551">
    <property type="entry name" value="UV-DNA_repair_photolyase"/>
</dbReference>
<evidence type="ECO:0000313" key="2">
    <source>
        <dbReference type="Proteomes" id="UP000005019"/>
    </source>
</evidence>
<proteinExistence type="predicted"/>
<dbReference type="SUPFAM" id="SSF48173">
    <property type="entry name" value="Cryptochrome/photolyase FAD-binding domain"/>
    <property type="match status" value="1"/>
</dbReference>
<dbReference type="Proteomes" id="UP000005019">
    <property type="component" value="Unassembled WGS sequence"/>
</dbReference>
<reference evidence="1 2" key="1">
    <citation type="journal article" date="2011" name="J. Bacteriol.">
        <title>Genome sequence of Methyloversatilis universalis FAM5T, a methylotrophic representative of the order Rhodocyclales.</title>
        <authorList>
            <person name="Kittichotirat W."/>
            <person name="Good N.M."/>
            <person name="Hall R."/>
            <person name="Bringel F."/>
            <person name="Lajus A."/>
            <person name="Medigue C."/>
            <person name="Smalley N.E."/>
            <person name="Beck D."/>
            <person name="Bumgarner R."/>
            <person name="Vuilleumier S."/>
            <person name="Kalyuzhnaya M.G."/>
        </authorList>
    </citation>
    <scope>NUCLEOTIDE SEQUENCE [LARGE SCALE GENOMIC DNA]</scope>
    <source>
        <strain evidence="2">ATCC BAA-1314 / JCM 13912 / FAM5</strain>
    </source>
</reference>
<dbReference type="Pfam" id="PF04244">
    <property type="entry name" value="DPRP"/>
    <property type="match status" value="1"/>
</dbReference>
<keyword evidence="2" id="KW-1185">Reference proteome</keyword>
<comment type="caution">
    <text evidence="1">The sequence shown here is derived from an EMBL/GenBank/DDBJ whole genome shotgun (WGS) entry which is preliminary data.</text>
</comment>
<protein>
    <submittedName>
        <fullName evidence="1">Deoxyribodipyrimidine photolyase-like protein</fullName>
    </submittedName>
</protein>
<dbReference type="EMBL" id="AFHG01000057">
    <property type="protein sequence ID" value="EGK70486.1"/>
    <property type="molecule type" value="Genomic_DNA"/>
</dbReference>
<organism evidence="1 2">
    <name type="scientific">Methyloversatilis universalis (strain ATCC BAA-1314 / DSM 25237 / JCM 13912 / CCUG 52030 / FAM5)</name>
    <dbReference type="NCBI Taxonomy" id="1000565"/>
    <lineage>
        <taxon>Bacteria</taxon>
        <taxon>Pseudomonadati</taxon>
        <taxon>Pseudomonadota</taxon>
        <taxon>Betaproteobacteria</taxon>
        <taxon>Nitrosomonadales</taxon>
        <taxon>Sterolibacteriaceae</taxon>
        <taxon>Methyloversatilis</taxon>
    </lineage>
</organism>
<dbReference type="AlphaFoldDB" id="F5RFZ8"/>
<accession>F5RFZ8</accession>
<dbReference type="Gene3D" id="1.10.579.10">
    <property type="entry name" value="DNA Cyclobutane Dipyrimidine Photolyase, subunit A, domain 3"/>
    <property type="match status" value="1"/>
</dbReference>
<dbReference type="PANTHER" id="PTHR38657:SF1">
    <property type="entry name" value="SLR1343 PROTEIN"/>
    <property type="match status" value="1"/>
</dbReference>
<dbReference type="Gene3D" id="3.40.50.620">
    <property type="entry name" value="HUPs"/>
    <property type="match status" value="1"/>
</dbReference>